<name>A0A9D4R0T3_DREPO</name>
<reference evidence="1" key="2">
    <citation type="submission" date="2020-11" db="EMBL/GenBank/DDBJ databases">
        <authorList>
            <person name="McCartney M.A."/>
            <person name="Auch B."/>
            <person name="Kono T."/>
            <person name="Mallez S."/>
            <person name="Becker A."/>
            <person name="Gohl D.M."/>
            <person name="Silverstein K.A.T."/>
            <person name="Koren S."/>
            <person name="Bechman K.B."/>
            <person name="Herman A."/>
            <person name="Abrahante J.E."/>
            <person name="Garbe J."/>
        </authorList>
    </citation>
    <scope>NUCLEOTIDE SEQUENCE</scope>
    <source>
        <strain evidence="1">Duluth1</strain>
        <tissue evidence="1">Whole animal</tissue>
    </source>
</reference>
<dbReference type="Proteomes" id="UP000828390">
    <property type="component" value="Unassembled WGS sequence"/>
</dbReference>
<sequence length="50" mass="5527">MVFGTVMDSDGRLHLSVLQQVTATFLSCIARRPNVNVRPPPSQSCQQNQV</sequence>
<dbReference type="EMBL" id="JAIWYP010000003">
    <property type="protein sequence ID" value="KAH3849135.1"/>
    <property type="molecule type" value="Genomic_DNA"/>
</dbReference>
<comment type="caution">
    <text evidence="1">The sequence shown here is derived from an EMBL/GenBank/DDBJ whole genome shotgun (WGS) entry which is preliminary data.</text>
</comment>
<reference evidence="1" key="1">
    <citation type="journal article" date="2019" name="bioRxiv">
        <title>The Genome of the Zebra Mussel, Dreissena polymorpha: A Resource for Invasive Species Research.</title>
        <authorList>
            <person name="McCartney M.A."/>
            <person name="Auch B."/>
            <person name="Kono T."/>
            <person name="Mallez S."/>
            <person name="Zhang Y."/>
            <person name="Obille A."/>
            <person name="Becker A."/>
            <person name="Abrahante J.E."/>
            <person name="Garbe J."/>
            <person name="Badalamenti J.P."/>
            <person name="Herman A."/>
            <person name="Mangelson H."/>
            <person name="Liachko I."/>
            <person name="Sullivan S."/>
            <person name="Sone E.D."/>
            <person name="Koren S."/>
            <person name="Silverstein K.A.T."/>
            <person name="Beckman K.B."/>
            <person name="Gohl D.M."/>
        </authorList>
    </citation>
    <scope>NUCLEOTIDE SEQUENCE</scope>
    <source>
        <strain evidence="1">Duluth1</strain>
        <tissue evidence="1">Whole animal</tissue>
    </source>
</reference>
<gene>
    <name evidence="1" type="ORF">DPMN_091531</name>
</gene>
<dbReference type="AlphaFoldDB" id="A0A9D4R0T3"/>
<proteinExistence type="predicted"/>
<keyword evidence="2" id="KW-1185">Reference proteome</keyword>
<organism evidence="1 2">
    <name type="scientific">Dreissena polymorpha</name>
    <name type="common">Zebra mussel</name>
    <name type="synonym">Mytilus polymorpha</name>
    <dbReference type="NCBI Taxonomy" id="45954"/>
    <lineage>
        <taxon>Eukaryota</taxon>
        <taxon>Metazoa</taxon>
        <taxon>Spiralia</taxon>
        <taxon>Lophotrochozoa</taxon>
        <taxon>Mollusca</taxon>
        <taxon>Bivalvia</taxon>
        <taxon>Autobranchia</taxon>
        <taxon>Heteroconchia</taxon>
        <taxon>Euheterodonta</taxon>
        <taxon>Imparidentia</taxon>
        <taxon>Neoheterodontei</taxon>
        <taxon>Myida</taxon>
        <taxon>Dreissenoidea</taxon>
        <taxon>Dreissenidae</taxon>
        <taxon>Dreissena</taxon>
    </lineage>
</organism>
<protein>
    <submittedName>
        <fullName evidence="1">Uncharacterized protein</fullName>
    </submittedName>
</protein>
<evidence type="ECO:0000313" key="2">
    <source>
        <dbReference type="Proteomes" id="UP000828390"/>
    </source>
</evidence>
<accession>A0A9D4R0T3</accession>
<evidence type="ECO:0000313" key="1">
    <source>
        <dbReference type="EMBL" id="KAH3849135.1"/>
    </source>
</evidence>